<accession>A0ABZ3IPR0</accession>
<dbReference type="Pfam" id="PF08859">
    <property type="entry name" value="DGC"/>
    <property type="match status" value="1"/>
</dbReference>
<protein>
    <recommendedName>
        <fullName evidence="3">DGC domain protein</fullName>
    </recommendedName>
</protein>
<dbReference type="RefSeq" id="WP_094604195.1">
    <property type="nucleotide sequence ID" value="NZ_CP155573.1"/>
</dbReference>
<sequence length="186" mass="19979">MEKNRCAGGEQPQYGRQAGGAKIADVCSANSCCTASSTARVCPDAARRVEEELTKPAKKAVIACEGSCISGEVARLAANMLAYDRQRDSAIRICLGDASTGDSGMVSLVRRAPEVIALEGCPLRCGMSILKTRLPDLQPTIIDAGKLYSFDRTKYSNVFDLSQEQLEEYAKIVADHAEHTCFLATP</sequence>
<evidence type="ECO:0000313" key="1">
    <source>
        <dbReference type="EMBL" id="XFO67433.1"/>
    </source>
</evidence>
<keyword evidence="2" id="KW-1185">Reference proteome</keyword>
<name>A0ABZ3IPR0_9FIRM</name>
<reference evidence="1" key="1">
    <citation type="submission" date="2024-05" db="EMBL/GenBank/DDBJ databases">
        <title>Isolation and characterization of Sporomusa carbonis sp. nov., a carboxydotrophic hydrogenogen in the genus of Sporomusa isolated from a charcoal burning pile.</title>
        <authorList>
            <person name="Boeer T."/>
            <person name="Rosenbaum F."/>
            <person name="Eysell L."/>
            <person name="Mueller V."/>
            <person name="Daniel R."/>
            <person name="Poehlein A."/>
        </authorList>
    </citation>
    <scope>NUCLEOTIDE SEQUENCE [LARGE SCALE GENOMIC DNA]</scope>
    <source>
        <strain evidence="1">DSM 10669</strain>
    </source>
</reference>
<evidence type="ECO:0000313" key="2">
    <source>
        <dbReference type="Proteomes" id="UP000216752"/>
    </source>
</evidence>
<evidence type="ECO:0008006" key="3">
    <source>
        <dbReference type="Google" id="ProtNLM"/>
    </source>
</evidence>
<organism evidence="1 2">
    <name type="scientific">Sporomusa silvacetica DSM 10669</name>
    <dbReference type="NCBI Taxonomy" id="1123289"/>
    <lineage>
        <taxon>Bacteria</taxon>
        <taxon>Bacillati</taxon>
        <taxon>Bacillota</taxon>
        <taxon>Negativicutes</taxon>
        <taxon>Selenomonadales</taxon>
        <taxon>Sporomusaceae</taxon>
        <taxon>Sporomusa</taxon>
    </lineage>
</organism>
<proteinExistence type="predicted"/>
<dbReference type="EMBL" id="CP155573">
    <property type="protein sequence ID" value="XFO67433.1"/>
    <property type="molecule type" value="Genomic_DNA"/>
</dbReference>
<dbReference type="Proteomes" id="UP000216752">
    <property type="component" value="Chromosome"/>
</dbReference>
<dbReference type="InterPro" id="IPR014958">
    <property type="entry name" value="DGC"/>
</dbReference>
<gene>
    <name evidence="1" type="ORF">SPSIL_036320</name>
</gene>